<reference evidence="2" key="1">
    <citation type="submission" date="2023-10" db="EMBL/GenBank/DDBJ databases">
        <authorList>
            <person name="Chen Y."/>
            <person name="Shah S."/>
            <person name="Dougan E. K."/>
            <person name="Thang M."/>
            <person name="Chan C."/>
        </authorList>
    </citation>
    <scope>NUCLEOTIDE SEQUENCE [LARGE SCALE GENOMIC DNA]</scope>
</reference>
<proteinExistence type="predicted"/>
<feature type="chain" id="PRO_5046373842" description="Reverse transcriptase domain-containing protein" evidence="1">
    <location>
        <begin position="29"/>
        <end position="537"/>
    </location>
</feature>
<keyword evidence="3" id="KW-1185">Reference proteome</keyword>
<dbReference type="Proteomes" id="UP001189429">
    <property type="component" value="Unassembled WGS sequence"/>
</dbReference>
<evidence type="ECO:0000313" key="3">
    <source>
        <dbReference type="Proteomes" id="UP001189429"/>
    </source>
</evidence>
<gene>
    <name evidence="2" type="ORF">PCOR1329_LOCUS47331</name>
</gene>
<sequence length="537" mass="60244">MGNKRAHRRALRLVALTGLAALNTFGKASRFNSTWVHTDGVSWSTIDYVCVRLQGGYGRASRPLIDLPVSLGGYRDHRPVEATIYAGLRCKLQRPPSELRWNRDLIMTDLKNLQRAQQQESSMIPERVSQLCGAVDRHLRERRLRGEWQHVCGPGQAYGTTSEYFDALEGAIVDAAVDIYTTLPTKQAAPAFPDETWELIAKKQLYQRMLAKAVLGSWLHKTLTSQHKHFMRLAKKAVRAFRRQRTAELVDQAEQADHHNDIRKGYAIIRSIAPKPTAPSMTVHNPATGTVCFDHEEDMEVRARALCTIFQAEDVTESAPQRPPRHGMGVLDDPSEAITVENTIEAVRKLPNHKAAPVLKWSDPGSALSPMPRPQSDGAVAEIWKLCLDYVAEPLTQVFQACHQLKQVAQRFKDGETVSLRKPKGDGRNAQDHYRTINLINHMGKAFINVACMGDLRKCAGRLSTTQFGALPQRSTRDAVVIVDEIIRRFRVCRSRTNLPALILVAALVDLEKAFDLLPRDKVWESLDRLAVSKGVR</sequence>
<organism evidence="2 3">
    <name type="scientific">Prorocentrum cordatum</name>
    <dbReference type="NCBI Taxonomy" id="2364126"/>
    <lineage>
        <taxon>Eukaryota</taxon>
        <taxon>Sar</taxon>
        <taxon>Alveolata</taxon>
        <taxon>Dinophyceae</taxon>
        <taxon>Prorocentrales</taxon>
        <taxon>Prorocentraceae</taxon>
        <taxon>Prorocentrum</taxon>
    </lineage>
</organism>
<protein>
    <recommendedName>
        <fullName evidence="4">Reverse transcriptase domain-containing protein</fullName>
    </recommendedName>
</protein>
<evidence type="ECO:0008006" key="4">
    <source>
        <dbReference type="Google" id="ProtNLM"/>
    </source>
</evidence>
<comment type="caution">
    <text evidence="2">The sequence shown here is derived from an EMBL/GenBank/DDBJ whole genome shotgun (WGS) entry which is preliminary data.</text>
</comment>
<evidence type="ECO:0000256" key="1">
    <source>
        <dbReference type="SAM" id="SignalP"/>
    </source>
</evidence>
<evidence type="ECO:0000313" key="2">
    <source>
        <dbReference type="EMBL" id="CAK0857151.1"/>
    </source>
</evidence>
<dbReference type="PANTHER" id="PTHR19446">
    <property type="entry name" value="REVERSE TRANSCRIPTASES"/>
    <property type="match status" value="1"/>
</dbReference>
<feature type="signal peptide" evidence="1">
    <location>
        <begin position="1"/>
        <end position="28"/>
    </location>
</feature>
<dbReference type="EMBL" id="CAUYUJ010015704">
    <property type="protein sequence ID" value="CAK0857151.1"/>
    <property type="molecule type" value="Genomic_DNA"/>
</dbReference>
<name>A0ABN9UD61_9DINO</name>
<accession>A0ABN9UD61</accession>
<keyword evidence="1" id="KW-0732">Signal</keyword>